<dbReference type="EC" id="2.7.6.3" evidence="3"/>
<sequence length="108" mass="12602">MKVIITLGSNQNQEENISKAQKRLREIFGNILFSEPKWTDAIGIVSDKFLNCIGTFETFYPQNVIEHYLKQIETEFGDSHENHKKGLVFIDLDLIKYGNKTIREVIWL</sequence>
<keyword evidence="7 14" id="KW-0418">Kinase</keyword>
<evidence type="ECO:0000256" key="8">
    <source>
        <dbReference type="ARBA" id="ARBA00022840"/>
    </source>
</evidence>
<comment type="function">
    <text evidence="10">Catalyzes the transfer of pyrophosphate from adenosine triphosphate (ATP) to 6-hydroxymethyl-7,8-dihydropterin, an enzymatic step in folate biosynthesis pathway.</text>
</comment>
<dbReference type="PANTHER" id="PTHR43071">
    <property type="entry name" value="2-AMINO-4-HYDROXY-6-HYDROXYMETHYLDIHYDROPTERIDINE PYROPHOSPHOKINASE"/>
    <property type="match status" value="1"/>
</dbReference>
<reference evidence="14 15" key="1">
    <citation type="submission" date="2009-09" db="EMBL/GenBank/DDBJ databases">
        <authorList>
            <person name="Weinstock G."/>
            <person name="Sodergren E."/>
            <person name="Clifton S."/>
            <person name="Fulton L."/>
            <person name="Fulton B."/>
            <person name="Courtney L."/>
            <person name="Fronick C."/>
            <person name="Harrison M."/>
            <person name="Strong C."/>
            <person name="Farmer C."/>
            <person name="Delahaunty K."/>
            <person name="Markovic C."/>
            <person name="Hall O."/>
            <person name="Minx P."/>
            <person name="Tomlinson C."/>
            <person name="Mitreva M."/>
            <person name="Nelson J."/>
            <person name="Hou S."/>
            <person name="Wollam A."/>
            <person name="Pepin K.H."/>
            <person name="Johnson M."/>
            <person name="Bhonagiri V."/>
            <person name="Nash W.E."/>
            <person name="Warren W."/>
            <person name="Chinwalla A."/>
            <person name="Mardis E.R."/>
            <person name="Wilson R.K."/>
        </authorList>
    </citation>
    <scope>NUCLEOTIDE SEQUENCE [LARGE SCALE GENOMIC DNA]</scope>
    <source>
        <strain evidence="14 15">F0319</strain>
    </source>
</reference>
<dbReference type="InterPro" id="IPR035907">
    <property type="entry name" value="Hppk_sf"/>
</dbReference>
<evidence type="ECO:0000256" key="1">
    <source>
        <dbReference type="ARBA" id="ARBA00005051"/>
    </source>
</evidence>
<evidence type="ECO:0000313" key="14">
    <source>
        <dbReference type="EMBL" id="EEX18487.1"/>
    </source>
</evidence>
<evidence type="ECO:0000256" key="4">
    <source>
        <dbReference type="ARBA" id="ARBA00016218"/>
    </source>
</evidence>
<keyword evidence="15" id="KW-1185">Reference proteome</keyword>
<dbReference type="Proteomes" id="UP000003327">
    <property type="component" value="Unassembled WGS sequence"/>
</dbReference>
<dbReference type="GO" id="GO:0005524">
    <property type="term" value="F:ATP binding"/>
    <property type="evidence" value="ECO:0007669"/>
    <property type="project" value="UniProtKB-KW"/>
</dbReference>
<evidence type="ECO:0000256" key="9">
    <source>
        <dbReference type="ARBA" id="ARBA00022909"/>
    </source>
</evidence>
<feature type="domain" description="7,8-dihydro-6-hydroxymethylpterin-pyrophosphokinase" evidence="13">
    <location>
        <begin position="4"/>
        <end position="98"/>
    </location>
</feature>
<comment type="pathway">
    <text evidence="1">Cofactor biosynthesis; tetrahydrofolate biosynthesis; 2-amino-4-hydroxy-6-hydroxymethyl-7,8-dihydropteridine diphosphate from 7,8-dihydroneopterin triphosphate: step 4/4.</text>
</comment>
<gene>
    <name evidence="14" type="ORF">HMPREF0973_01683</name>
</gene>
<dbReference type="Pfam" id="PF01288">
    <property type="entry name" value="HPPK"/>
    <property type="match status" value="1"/>
</dbReference>
<keyword evidence="9" id="KW-0289">Folate biosynthesis</keyword>
<dbReference type="InterPro" id="IPR000550">
    <property type="entry name" value="Hppk"/>
</dbReference>
<dbReference type="GO" id="GO:0003848">
    <property type="term" value="F:2-amino-4-hydroxy-6-hydroxymethyldihydropteridine diphosphokinase activity"/>
    <property type="evidence" value="ECO:0007669"/>
    <property type="project" value="UniProtKB-EC"/>
</dbReference>
<evidence type="ECO:0000256" key="5">
    <source>
        <dbReference type="ARBA" id="ARBA00022679"/>
    </source>
</evidence>
<dbReference type="EMBL" id="ACVA01000036">
    <property type="protein sequence ID" value="EEX18487.1"/>
    <property type="molecule type" value="Genomic_DNA"/>
</dbReference>
<evidence type="ECO:0000313" key="15">
    <source>
        <dbReference type="Proteomes" id="UP000003327"/>
    </source>
</evidence>
<accession>C9MPY4</accession>
<keyword evidence="6" id="KW-0547">Nucleotide-binding</keyword>
<dbReference type="Gene3D" id="3.30.70.560">
    <property type="entry name" value="7,8-Dihydro-6-hydroxymethylpterin-pyrophosphokinase HPPK"/>
    <property type="match status" value="1"/>
</dbReference>
<dbReference type="STRING" id="649761.HMPREF0973_01683"/>
<dbReference type="GO" id="GO:0016301">
    <property type="term" value="F:kinase activity"/>
    <property type="evidence" value="ECO:0007669"/>
    <property type="project" value="UniProtKB-KW"/>
</dbReference>
<dbReference type="UniPathway" id="UPA00077">
    <property type="reaction ID" value="UER00155"/>
</dbReference>
<evidence type="ECO:0000259" key="13">
    <source>
        <dbReference type="Pfam" id="PF01288"/>
    </source>
</evidence>
<dbReference type="PANTHER" id="PTHR43071:SF1">
    <property type="entry name" value="2-AMINO-4-HYDROXY-6-HYDROXYMETHYLDIHYDROPTERIDINE PYROPHOSPHOKINASE"/>
    <property type="match status" value="1"/>
</dbReference>
<evidence type="ECO:0000256" key="6">
    <source>
        <dbReference type="ARBA" id="ARBA00022741"/>
    </source>
</evidence>
<comment type="similarity">
    <text evidence="2">Belongs to the HPPK family.</text>
</comment>
<organism evidence="14 15">
    <name type="scientific">Prevotella veroralis F0319</name>
    <dbReference type="NCBI Taxonomy" id="649761"/>
    <lineage>
        <taxon>Bacteria</taxon>
        <taxon>Pseudomonadati</taxon>
        <taxon>Bacteroidota</taxon>
        <taxon>Bacteroidia</taxon>
        <taxon>Bacteroidales</taxon>
        <taxon>Prevotellaceae</taxon>
        <taxon>Prevotella</taxon>
    </lineage>
</organism>
<dbReference type="GO" id="GO:0046654">
    <property type="term" value="P:tetrahydrofolate biosynthetic process"/>
    <property type="evidence" value="ECO:0007669"/>
    <property type="project" value="UniProtKB-UniPathway"/>
</dbReference>
<dbReference type="eggNOG" id="COG0801">
    <property type="taxonomic scope" value="Bacteria"/>
</dbReference>
<evidence type="ECO:0000256" key="10">
    <source>
        <dbReference type="ARBA" id="ARBA00029409"/>
    </source>
</evidence>
<keyword evidence="5" id="KW-0808">Transferase</keyword>
<keyword evidence="8" id="KW-0067">ATP-binding</keyword>
<dbReference type="HOGENOM" id="CLU_097916_4_1_10"/>
<evidence type="ECO:0000256" key="12">
    <source>
        <dbReference type="ARBA" id="ARBA00033413"/>
    </source>
</evidence>
<evidence type="ECO:0000256" key="2">
    <source>
        <dbReference type="ARBA" id="ARBA00005810"/>
    </source>
</evidence>
<dbReference type="SUPFAM" id="SSF55083">
    <property type="entry name" value="6-hydroxymethyl-7,8-dihydropterin pyrophosphokinase, HPPK"/>
    <property type="match status" value="1"/>
</dbReference>
<dbReference type="OrthoDB" id="1082296at2"/>
<name>C9MPY4_9BACT</name>
<comment type="caution">
    <text evidence="14">The sequence shown here is derived from an EMBL/GenBank/DDBJ whole genome shotgun (WGS) entry which is preliminary data.</text>
</comment>
<dbReference type="RefSeq" id="WP_004383353.1">
    <property type="nucleotide sequence ID" value="NZ_GG698714.1"/>
</dbReference>
<evidence type="ECO:0000256" key="7">
    <source>
        <dbReference type="ARBA" id="ARBA00022777"/>
    </source>
</evidence>
<dbReference type="AlphaFoldDB" id="C9MPY4"/>
<dbReference type="GO" id="GO:0046656">
    <property type="term" value="P:folic acid biosynthetic process"/>
    <property type="evidence" value="ECO:0007669"/>
    <property type="project" value="UniProtKB-KW"/>
</dbReference>
<protein>
    <recommendedName>
        <fullName evidence="4">2-amino-4-hydroxy-6-hydroxymethyldihydropteridine pyrophosphokinase</fullName>
        <ecNumber evidence="3">2.7.6.3</ecNumber>
    </recommendedName>
    <alternativeName>
        <fullName evidence="11">6-hydroxymethyl-7,8-dihydropterin pyrophosphokinase</fullName>
    </alternativeName>
    <alternativeName>
        <fullName evidence="12">7,8-dihydro-6-hydroxymethylpterin-pyrophosphokinase</fullName>
    </alternativeName>
</protein>
<evidence type="ECO:0000256" key="3">
    <source>
        <dbReference type="ARBA" id="ARBA00013253"/>
    </source>
</evidence>
<proteinExistence type="inferred from homology"/>
<evidence type="ECO:0000256" key="11">
    <source>
        <dbReference type="ARBA" id="ARBA00029766"/>
    </source>
</evidence>